<organism evidence="2 3">
    <name type="scientific">Glutamicibacter bergerei</name>
    <dbReference type="NCBI Taxonomy" id="256702"/>
    <lineage>
        <taxon>Bacteria</taxon>
        <taxon>Bacillati</taxon>
        <taxon>Actinomycetota</taxon>
        <taxon>Actinomycetes</taxon>
        <taxon>Micrococcales</taxon>
        <taxon>Micrococcaceae</taxon>
        <taxon>Glutamicibacter</taxon>
    </lineage>
</organism>
<evidence type="ECO:0000313" key="2">
    <source>
        <dbReference type="EMBL" id="MFC4717283.1"/>
    </source>
</evidence>
<name>A0ABV9MRI9_9MICC</name>
<dbReference type="RefSeq" id="WP_096257863.1">
    <property type="nucleotide sequence ID" value="NZ_BAAAVQ010000051.1"/>
</dbReference>
<dbReference type="EMBL" id="JBHSHE010000064">
    <property type="protein sequence ID" value="MFC4717283.1"/>
    <property type="molecule type" value="Genomic_DNA"/>
</dbReference>
<proteinExistence type="predicted"/>
<feature type="region of interest" description="Disordered" evidence="1">
    <location>
        <begin position="1"/>
        <end position="27"/>
    </location>
</feature>
<accession>A0ABV9MRI9</accession>
<comment type="caution">
    <text evidence="2">The sequence shown here is derived from an EMBL/GenBank/DDBJ whole genome shotgun (WGS) entry which is preliminary data.</text>
</comment>
<dbReference type="Proteomes" id="UP001595884">
    <property type="component" value="Unassembled WGS sequence"/>
</dbReference>
<evidence type="ECO:0000256" key="1">
    <source>
        <dbReference type="SAM" id="MobiDB-lite"/>
    </source>
</evidence>
<protein>
    <submittedName>
        <fullName evidence="2">Uncharacterized protein</fullName>
    </submittedName>
</protein>
<reference evidence="3" key="1">
    <citation type="journal article" date="2019" name="Int. J. Syst. Evol. Microbiol.">
        <title>The Global Catalogue of Microorganisms (GCM) 10K type strain sequencing project: providing services to taxonomists for standard genome sequencing and annotation.</title>
        <authorList>
            <consortium name="The Broad Institute Genomics Platform"/>
            <consortium name="The Broad Institute Genome Sequencing Center for Infectious Disease"/>
            <person name="Wu L."/>
            <person name="Ma J."/>
        </authorList>
    </citation>
    <scope>NUCLEOTIDE SEQUENCE [LARGE SCALE GENOMIC DNA]</scope>
    <source>
        <strain evidence="3">CGMCC 1.12849</strain>
    </source>
</reference>
<evidence type="ECO:0000313" key="3">
    <source>
        <dbReference type="Proteomes" id="UP001595884"/>
    </source>
</evidence>
<keyword evidence="3" id="KW-1185">Reference proteome</keyword>
<gene>
    <name evidence="2" type="ORF">ACFO7V_14215</name>
</gene>
<sequence length="132" mass="14130">MPDSPDDERGSDSSSQPAGQRNAPEAKPYPLLLESGLLLTAWGIRSDTVLVFAGGLSPRQITEFNGQPVQILACYENTTAIDQWQPLTALVLPDGTLPVTAQAYPPGFHQLLGDGEVALPPWCVLFPFLPGC</sequence>